<evidence type="ECO:0000259" key="1">
    <source>
        <dbReference type="Pfam" id="PF07727"/>
    </source>
</evidence>
<dbReference type="InterPro" id="IPR013103">
    <property type="entry name" value="RVT_2"/>
</dbReference>
<dbReference type="PANTHER" id="PTHR11439">
    <property type="entry name" value="GAG-POL-RELATED RETROTRANSPOSON"/>
    <property type="match status" value="1"/>
</dbReference>
<dbReference type="Proteomes" id="UP001515500">
    <property type="component" value="Unplaced"/>
</dbReference>
<gene>
    <name evidence="3" type="primary">LOC120254937</name>
</gene>
<dbReference type="PANTHER" id="PTHR11439:SF463">
    <property type="entry name" value="REVERSE TRANSCRIPTASE TY1_COPIA-TYPE DOMAIN-CONTAINING PROTEIN"/>
    <property type="match status" value="1"/>
</dbReference>
<evidence type="ECO:0000313" key="3">
    <source>
        <dbReference type="RefSeq" id="XP_039118834.1"/>
    </source>
</evidence>
<dbReference type="RefSeq" id="XP_039118834.1">
    <property type="nucleotide sequence ID" value="XM_039262900.1"/>
</dbReference>
<evidence type="ECO:0000313" key="2">
    <source>
        <dbReference type="Proteomes" id="UP001515500"/>
    </source>
</evidence>
<proteinExistence type="predicted"/>
<dbReference type="Pfam" id="PF07727">
    <property type="entry name" value="RVT_2"/>
    <property type="match status" value="1"/>
</dbReference>
<dbReference type="GeneID" id="120254937"/>
<reference evidence="3" key="1">
    <citation type="submission" date="2025-08" db="UniProtKB">
        <authorList>
            <consortium name="RefSeq"/>
        </authorList>
    </citation>
    <scope>IDENTIFICATION</scope>
</reference>
<protein>
    <submittedName>
        <fullName evidence="3">Uncharacterized mitochondrial protein AtMg00810-like</fullName>
    </submittedName>
</protein>
<sequence length="162" mass="18697">MDELRAFKESLMKSFEMTDLGLMQYFLGLEVRQELNSITVCQTKYAEDLLKRFGMHNSRSYPTPLNVREKFQFGDSSGKADEEKYHCMIGGLLYHTRPNLMFAVSLASRYLHHPSKHHMGAVERVLHYVSGSVNFGIKYKHVENFKLEGYVDCDSTGCVDDR</sequence>
<dbReference type="AlphaFoldDB" id="A0AB40AVU6"/>
<keyword evidence="2" id="KW-1185">Reference proteome</keyword>
<name>A0AB40AVU6_DIOCR</name>
<feature type="domain" description="Reverse transcriptase Ty1/copia-type" evidence="1">
    <location>
        <begin position="2"/>
        <end position="65"/>
    </location>
</feature>
<organism evidence="2 3">
    <name type="scientific">Dioscorea cayennensis subsp. rotundata</name>
    <name type="common">White Guinea yam</name>
    <name type="synonym">Dioscorea rotundata</name>
    <dbReference type="NCBI Taxonomy" id="55577"/>
    <lineage>
        <taxon>Eukaryota</taxon>
        <taxon>Viridiplantae</taxon>
        <taxon>Streptophyta</taxon>
        <taxon>Embryophyta</taxon>
        <taxon>Tracheophyta</taxon>
        <taxon>Spermatophyta</taxon>
        <taxon>Magnoliopsida</taxon>
        <taxon>Liliopsida</taxon>
        <taxon>Dioscoreales</taxon>
        <taxon>Dioscoreaceae</taxon>
        <taxon>Dioscorea</taxon>
    </lineage>
</organism>
<accession>A0AB40AVU6</accession>